<evidence type="ECO:0000256" key="7">
    <source>
        <dbReference type="ARBA" id="ARBA00024799"/>
    </source>
</evidence>
<keyword evidence="6 10" id="KW-0648">Protein biosynthesis</keyword>
<dbReference type="InterPro" id="IPR017959">
    <property type="entry name" value="Asn/Gln-tRNA_amidoTrfase_suB/E"/>
</dbReference>
<dbReference type="InterPro" id="IPR006075">
    <property type="entry name" value="Asn/Gln-tRNA_Trfase_suB/E_cat"/>
</dbReference>
<evidence type="ECO:0000256" key="4">
    <source>
        <dbReference type="ARBA" id="ARBA00022741"/>
    </source>
</evidence>
<evidence type="ECO:0000256" key="1">
    <source>
        <dbReference type="ARBA" id="ARBA00005306"/>
    </source>
</evidence>
<dbReference type="PROSITE" id="PS01234">
    <property type="entry name" value="GATB"/>
    <property type="match status" value="1"/>
</dbReference>
<dbReference type="GO" id="GO:0070681">
    <property type="term" value="P:glutaminyl-tRNAGln biosynthesis via transamidation"/>
    <property type="evidence" value="ECO:0007669"/>
    <property type="project" value="TreeGrafter"/>
</dbReference>
<dbReference type="GO" id="GO:0016740">
    <property type="term" value="F:transferase activity"/>
    <property type="evidence" value="ECO:0007669"/>
    <property type="project" value="UniProtKB-KW"/>
</dbReference>
<dbReference type="GO" id="GO:0005524">
    <property type="term" value="F:ATP binding"/>
    <property type="evidence" value="ECO:0007669"/>
    <property type="project" value="UniProtKB-KW"/>
</dbReference>
<evidence type="ECO:0000256" key="10">
    <source>
        <dbReference type="HAMAP-Rule" id="MF_00121"/>
    </source>
</evidence>
<keyword evidence="3 10" id="KW-0436">Ligase</keyword>
<dbReference type="FunFam" id="1.10.10.410:FF:000001">
    <property type="entry name" value="Aspartyl/glutamyl-tRNA(Asn/Gln) amidotransferase subunit B"/>
    <property type="match status" value="1"/>
</dbReference>
<dbReference type="SUPFAM" id="SSF55931">
    <property type="entry name" value="Glutamine synthetase/guanido kinase"/>
    <property type="match status" value="1"/>
</dbReference>
<dbReference type="SMART" id="SM00845">
    <property type="entry name" value="GatB_Yqey"/>
    <property type="match status" value="1"/>
</dbReference>
<dbReference type="AlphaFoldDB" id="A0A3E2TIT9"/>
<feature type="domain" description="Asn/Gln amidotransferase" evidence="11">
    <location>
        <begin position="323"/>
        <end position="470"/>
    </location>
</feature>
<dbReference type="SUPFAM" id="SSF89095">
    <property type="entry name" value="GatB/YqeY motif"/>
    <property type="match status" value="1"/>
</dbReference>
<proteinExistence type="inferred from homology"/>
<comment type="function">
    <text evidence="7 10">Allows the formation of correctly charged Asn-tRNA(Asn) or Gln-tRNA(Gln) through the transamidation of misacylated Asp-tRNA(Asn) or Glu-tRNA(Gln) in organisms which lack either or both of asparaginyl-tRNA or glutaminyl-tRNA synthetases. The reaction takes place in the presence of glutamine and ATP through an activated phospho-Asp-tRNA(Asn) or phospho-Glu-tRNA(Gln).</text>
</comment>
<dbReference type="Gene3D" id="1.10.10.410">
    <property type="match status" value="1"/>
</dbReference>
<evidence type="ECO:0000313" key="13">
    <source>
        <dbReference type="Proteomes" id="UP000261011"/>
    </source>
</evidence>
<dbReference type="Proteomes" id="UP000261011">
    <property type="component" value="Unassembled WGS sequence"/>
</dbReference>
<evidence type="ECO:0000256" key="6">
    <source>
        <dbReference type="ARBA" id="ARBA00022917"/>
    </source>
</evidence>
<dbReference type="NCBIfam" id="TIGR00133">
    <property type="entry name" value="gatB"/>
    <property type="match status" value="1"/>
</dbReference>
<dbReference type="InterPro" id="IPR004413">
    <property type="entry name" value="GatB"/>
</dbReference>
<keyword evidence="13" id="KW-1185">Reference proteome</keyword>
<dbReference type="Pfam" id="PF02637">
    <property type="entry name" value="GatB_Yqey"/>
    <property type="match status" value="1"/>
</dbReference>
<keyword evidence="12" id="KW-0808">Transferase</keyword>
<evidence type="ECO:0000256" key="9">
    <source>
        <dbReference type="ARBA" id="ARBA00047913"/>
    </source>
</evidence>
<evidence type="ECO:0000256" key="8">
    <source>
        <dbReference type="ARBA" id="ARBA00047380"/>
    </source>
</evidence>
<organism evidence="12 13">
    <name type="scientific">Anaerococcus nagyae</name>
    <dbReference type="NCBI Taxonomy" id="1755241"/>
    <lineage>
        <taxon>Bacteria</taxon>
        <taxon>Bacillati</taxon>
        <taxon>Bacillota</taxon>
        <taxon>Tissierellia</taxon>
        <taxon>Tissierellales</taxon>
        <taxon>Peptoniphilaceae</taxon>
        <taxon>Anaerococcus</taxon>
    </lineage>
</organism>
<dbReference type="NCBIfam" id="NF004014">
    <property type="entry name" value="PRK05477.1-4"/>
    <property type="match status" value="1"/>
</dbReference>
<comment type="catalytic activity">
    <reaction evidence="9 10">
        <text>L-glutamyl-tRNA(Gln) + L-glutamine + ATP + H2O = L-glutaminyl-tRNA(Gln) + L-glutamate + ADP + phosphate + H(+)</text>
        <dbReference type="Rhea" id="RHEA:17521"/>
        <dbReference type="Rhea" id="RHEA-COMP:9681"/>
        <dbReference type="Rhea" id="RHEA-COMP:9684"/>
        <dbReference type="ChEBI" id="CHEBI:15377"/>
        <dbReference type="ChEBI" id="CHEBI:15378"/>
        <dbReference type="ChEBI" id="CHEBI:29985"/>
        <dbReference type="ChEBI" id="CHEBI:30616"/>
        <dbReference type="ChEBI" id="CHEBI:43474"/>
        <dbReference type="ChEBI" id="CHEBI:58359"/>
        <dbReference type="ChEBI" id="CHEBI:78520"/>
        <dbReference type="ChEBI" id="CHEBI:78521"/>
        <dbReference type="ChEBI" id="CHEBI:456216"/>
    </reaction>
</comment>
<dbReference type="Pfam" id="PF02934">
    <property type="entry name" value="GatB_N"/>
    <property type="match status" value="1"/>
</dbReference>
<dbReference type="Gene3D" id="1.10.150.380">
    <property type="entry name" value="GatB domain, N-terminal subdomain"/>
    <property type="match status" value="1"/>
</dbReference>
<sequence>MNTKTIIGLEIHVELATNTKMFCSCKNEFGAVPNTNVCPVCLGHPGALPVMNEKAVELALRAGLAFNCDIAKDQKMDRKKYFYPDLTKGYQITQFDRPYARNGYVELPSDKKVGLIEIHMEEDTGKSNHDEEGRTLMDYNRAGVPLIEIVTKPDINSPEEAREFVETLASTLRFLEISDCIMAQGSMRCDVNINMIDLDTDRRTNISEIKNINSIKAIEQALAFEEKRHNNLLENDELGIKETRRWDDEKLETIHMRHKEEGNDYRFSVDGDIPKISISDEFIDNIDNSLPELPADKEKRYINEFDMSKYDASLLANDRQLANLFEETNKLVNEPKITANWILSELSRRLNETEQRPDTMNLSVKNFARLINLAKEDKVNNNVAKKLLREIYETDENPEKLAEERNLLQISDSGFLEEVVNEVLSENPESIEDIKNGKDRAFGFLVGQAMKKTKGKGNPAEINKFLKEKLGE</sequence>
<keyword evidence="5 10" id="KW-0067">ATP-binding</keyword>
<dbReference type="GO" id="GO:0006412">
    <property type="term" value="P:translation"/>
    <property type="evidence" value="ECO:0007669"/>
    <property type="project" value="UniProtKB-UniRule"/>
</dbReference>
<comment type="similarity">
    <text evidence="1 10">Belongs to the GatB/GatE family. GatB subfamily.</text>
</comment>
<dbReference type="EMBL" id="QVEU01000003">
    <property type="protein sequence ID" value="RGB76593.1"/>
    <property type="molecule type" value="Genomic_DNA"/>
</dbReference>
<accession>A0A3E2TIT9</accession>
<dbReference type="InterPro" id="IPR023168">
    <property type="entry name" value="GatB_Yqey_C_2"/>
</dbReference>
<name>A0A3E2TIT9_9FIRM</name>
<evidence type="ECO:0000259" key="11">
    <source>
        <dbReference type="SMART" id="SM00845"/>
    </source>
</evidence>
<evidence type="ECO:0000313" key="12">
    <source>
        <dbReference type="EMBL" id="RGB76593.1"/>
    </source>
</evidence>
<dbReference type="NCBIfam" id="NF004012">
    <property type="entry name" value="PRK05477.1-2"/>
    <property type="match status" value="1"/>
</dbReference>
<dbReference type="PANTHER" id="PTHR11659">
    <property type="entry name" value="GLUTAMYL-TRNA GLN AMIDOTRANSFERASE SUBUNIT B MITOCHONDRIAL AND PROKARYOTIC PET112-RELATED"/>
    <property type="match status" value="1"/>
</dbReference>
<dbReference type="InterPro" id="IPR014746">
    <property type="entry name" value="Gln_synth/guanido_kin_cat_dom"/>
</dbReference>
<keyword evidence="4 10" id="KW-0547">Nucleotide-binding</keyword>
<comment type="caution">
    <text evidence="12">The sequence shown here is derived from an EMBL/GenBank/DDBJ whole genome shotgun (WGS) entry which is preliminary data.</text>
</comment>
<dbReference type="InterPro" id="IPR017958">
    <property type="entry name" value="Gln-tRNA_amidoTrfase_suB_CS"/>
</dbReference>
<evidence type="ECO:0000256" key="5">
    <source>
        <dbReference type="ARBA" id="ARBA00022840"/>
    </source>
</evidence>
<dbReference type="GO" id="GO:0050566">
    <property type="term" value="F:asparaginyl-tRNA synthase (glutamine-hydrolyzing) activity"/>
    <property type="evidence" value="ECO:0007669"/>
    <property type="project" value="RHEA"/>
</dbReference>
<evidence type="ECO:0000256" key="2">
    <source>
        <dbReference type="ARBA" id="ARBA00011123"/>
    </source>
</evidence>
<reference evidence="12 13" key="1">
    <citation type="submission" date="2018-08" db="EMBL/GenBank/DDBJ databases">
        <title>A genome reference for cultivated species of the human gut microbiota.</title>
        <authorList>
            <person name="Zou Y."/>
            <person name="Xue W."/>
            <person name="Luo G."/>
        </authorList>
    </citation>
    <scope>NUCLEOTIDE SEQUENCE [LARGE SCALE GENOMIC DNA]</scope>
    <source>
        <strain evidence="12 13">OF01-3</strain>
    </source>
</reference>
<comment type="subunit">
    <text evidence="2 10">Heterotrimer of A, B and C subunits.</text>
</comment>
<dbReference type="HAMAP" id="MF_00121">
    <property type="entry name" value="GatB"/>
    <property type="match status" value="1"/>
</dbReference>
<dbReference type="PANTHER" id="PTHR11659:SF0">
    <property type="entry name" value="GLUTAMYL-TRNA(GLN) AMIDOTRANSFERASE SUBUNIT B, MITOCHONDRIAL"/>
    <property type="match status" value="1"/>
</dbReference>
<protein>
    <recommendedName>
        <fullName evidence="10">Aspartyl/glutamyl-tRNA(Asn/Gln) amidotransferase subunit B</fullName>
        <shortName evidence="10">Asp/Glu-ADT subunit B</shortName>
        <ecNumber evidence="10">6.3.5.-</ecNumber>
    </recommendedName>
</protein>
<dbReference type="InterPro" id="IPR018027">
    <property type="entry name" value="Asn/Gln_amidotransferase"/>
</dbReference>
<dbReference type="InterPro" id="IPR003789">
    <property type="entry name" value="Asn/Gln_tRNA_amidoTrase-B-like"/>
</dbReference>
<dbReference type="EC" id="6.3.5.-" evidence="10"/>
<dbReference type="GO" id="GO:0050567">
    <property type="term" value="F:glutaminyl-tRNA synthase (glutamine-hydrolyzing) activity"/>
    <property type="evidence" value="ECO:0007669"/>
    <property type="project" value="UniProtKB-UniRule"/>
</dbReference>
<gene>
    <name evidence="10 12" type="primary">gatB</name>
    <name evidence="12" type="ORF">DXA39_05325</name>
</gene>
<comment type="catalytic activity">
    <reaction evidence="8 10">
        <text>L-aspartyl-tRNA(Asn) + L-glutamine + ATP + H2O = L-asparaginyl-tRNA(Asn) + L-glutamate + ADP + phosphate + 2 H(+)</text>
        <dbReference type="Rhea" id="RHEA:14513"/>
        <dbReference type="Rhea" id="RHEA-COMP:9674"/>
        <dbReference type="Rhea" id="RHEA-COMP:9677"/>
        <dbReference type="ChEBI" id="CHEBI:15377"/>
        <dbReference type="ChEBI" id="CHEBI:15378"/>
        <dbReference type="ChEBI" id="CHEBI:29985"/>
        <dbReference type="ChEBI" id="CHEBI:30616"/>
        <dbReference type="ChEBI" id="CHEBI:43474"/>
        <dbReference type="ChEBI" id="CHEBI:58359"/>
        <dbReference type="ChEBI" id="CHEBI:78515"/>
        <dbReference type="ChEBI" id="CHEBI:78516"/>
        <dbReference type="ChEBI" id="CHEBI:456216"/>
    </reaction>
</comment>
<dbReference type="OrthoDB" id="9804078at2"/>
<evidence type="ECO:0000256" key="3">
    <source>
        <dbReference type="ARBA" id="ARBA00022598"/>
    </source>
</evidence>
<dbReference type="InterPro" id="IPR042114">
    <property type="entry name" value="GatB_C_1"/>
</dbReference>
<dbReference type="RefSeq" id="WP_117521686.1">
    <property type="nucleotide sequence ID" value="NZ_AP031484.1"/>
</dbReference>